<keyword evidence="1" id="KW-0812">Transmembrane</keyword>
<name>A0A090YPS9_9BACI</name>
<dbReference type="RefSeq" id="WP_161785244.1">
    <property type="nucleotide sequence ID" value="NZ_JMQC01000008.1"/>
</dbReference>
<dbReference type="Proteomes" id="UP000029389">
    <property type="component" value="Unassembled WGS sequence"/>
</dbReference>
<reference evidence="2 3" key="1">
    <citation type="submission" date="2014-04" db="EMBL/GenBank/DDBJ databases">
        <authorList>
            <person name="Bishop-Lilly K.A."/>
            <person name="Broomall S.M."/>
            <person name="Chain P.S."/>
            <person name="Chertkov O."/>
            <person name="Coyne S.R."/>
            <person name="Daligault H.E."/>
            <person name="Davenport K.W."/>
            <person name="Erkkila T."/>
            <person name="Frey K.G."/>
            <person name="Gibbons H.S."/>
            <person name="Gu W."/>
            <person name="Jaissle J."/>
            <person name="Johnson S.L."/>
            <person name="Koroleva G.I."/>
            <person name="Ladner J.T."/>
            <person name="Lo C.-C."/>
            <person name="Minogue T.D."/>
            <person name="Munk C."/>
            <person name="Palacios G.F."/>
            <person name="Redden C.L."/>
            <person name="Rosenzweig C.N."/>
            <person name="Scholz M.B."/>
            <person name="Teshima H."/>
            <person name="Xu Y."/>
        </authorList>
    </citation>
    <scope>NUCLEOTIDE SEQUENCE [LARGE SCALE GENOMIC DNA]</scope>
    <source>
        <strain evidence="2 3">BHP</strain>
    </source>
</reference>
<evidence type="ECO:0000313" key="3">
    <source>
        <dbReference type="Proteomes" id="UP000029389"/>
    </source>
</evidence>
<evidence type="ECO:0000313" key="2">
    <source>
        <dbReference type="EMBL" id="KFM99952.1"/>
    </source>
</evidence>
<dbReference type="EMBL" id="JMQC01000008">
    <property type="protein sequence ID" value="KFM99952.1"/>
    <property type="molecule type" value="Genomic_DNA"/>
</dbReference>
<keyword evidence="1" id="KW-1133">Transmembrane helix</keyword>
<gene>
    <name evidence="2" type="ORF">DJ93_375</name>
</gene>
<accession>A0A090YPS9</accession>
<protein>
    <submittedName>
        <fullName evidence="2">Putative membrane protein</fullName>
    </submittedName>
</protein>
<proteinExistence type="predicted"/>
<feature type="transmembrane region" description="Helical" evidence="1">
    <location>
        <begin position="30"/>
        <end position="49"/>
    </location>
</feature>
<organism evidence="2 3">
    <name type="scientific">Bacillus clarus</name>
    <dbReference type="NCBI Taxonomy" id="2338372"/>
    <lineage>
        <taxon>Bacteria</taxon>
        <taxon>Bacillati</taxon>
        <taxon>Bacillota</taxon>
        <taxon>Bacilli</taxon>
        <taxon>Bacillales</taxon>
        <taxon>Bacillaceae</taxon>
        <taxon>Bacillus</taxon>
        <taxon>Bacillus cereus group</taxon>
    </lineage>
</organism>
<evidence type="ECO:0000256" key="1">
    <source>
        <dbReference type="SAM" id="Phobius"/>
    </source>
</evidence>
<sequence>MTLLAWISLVINVIIVLVMLDTDDSEKSTMIFWLVIQFPTLLFIVLYLIG</sequence>
<comment type="caution">
    <text evidence="2">The sequence shown here is derived from an EMBL/GenBank/DDBJ whole genome shotgun (WGS) entry which is preliminary data.</text>
</comment>
<keyword evidence="1" id="KW-0472">Membrane</keyword>
<dbReference type="PATRIC" id="fig|1405.8.peg.548"/>
<dbReference type="AlphaFoldDB" id="A0A090YPS9"/>